<dbReference type="Proteomes" id="UP000321595">
    <property type="component" value="Chromosome"/>
</dbReference>
<protein>
    <submittedName>
        <fullName evidence="1">Uncharacterized protein</fullName>
    </submittedName>
</protein>
<organism evidence="1 2">
    <name type="scientific">Microvenator marinus</name>
    <dbReference type="NCBI Taxonomy" id="2600177"/>
    <lineage>
        <taxon>Bacteria</taxon>
        <taxon>Deltaproteobacteria</taxon>
        <taxon>Bradymonadales</taxon>
        <taxon>Microvenatoraceae</taxon>
        <taxon>Microvenator</taxon>
    </lineage>
</organism>
<gene>
    <name evidence="1" type="ORF">FRD01_20560</name>
</gene>
<reference evidence="1 2" key="1">
    <citation type="submission" date="2019-08" db="EMBL/GenBank/DDBJ databases">
        <authorList>
            <person name="Liang Q."/>
        </authorList>
    </citation>
    <scope>NUCLEOTIDE SEQUENCE [LARGE SCALE GENOMIC DNA]</scope>
    <source>
        <strain evidence="1 2">V1718</strain>
    </source>
</reference>
<dbReference type="RefSeq" id="WP_146962817.1">
    <property type="nucleotide sequence ID" value="NZ_CP042467.1"/>
</dbReference>
<sequence length="420" mass="44322">MKLKKMNWILVLGLLGGLGCSDDLKSEENNPDTTCGAGESVEVGGDRACVYRSELIEEGFECPASLPTGFLLGGGGVACVVGQTMPDLLAERLGELGYGPESPECFGENPDSSCFYTTEPEEGGAFDLTGAAKIEYRTYEETLSAYCVNVGDVLEFSLDLETNAIQFGIGIEGEEGSDRCVNAGVPCVERAGFRLELTETQVDEIEALVAAVPAPQCTADPEVVCGESCVIPTLLVDSQEVSDLCCGTMVEGFREAFYAVVDYVKTLQPEEVPVFDNADSFATLTYTTGPGFGYCINEDQIVSSTITRQGDGTLSAEGFYTAVGTEGVDECLPDTNDACLVSTAFGPMTLGATAQTELEARLAVLPAPMCMEEPGLVCDPCIIQTLTLDQTEVSGDCCGNTLPGFGPAFLDIVESIEAAR</sequence>
<proteinExistence type="predicted"/>
<accession>A0A5B8XVY8</accession>
<dbReference type="KEGG" id="bbae:FRD01_20560"/>
<keyword evidence="2" id="KW-1185">Reference proteome</keyword>
<evidence type="ECO:0000313" key="2">
    <source>
        <dbReference type="Proteomes" id="UP000321595"/>
    </source>
</evidence>
<dbReference type="AlphaFoldDB" id="A0A5B8XVY8"/>
<dbReference type="EMBL" id="CP042467">
    <property type="protein sequence ID" value="QED29584.1"/>
    <property type="molecule type" value="Genomic_DNA"/>
</dbReference>
<dbReference type="PROSITE" id="PS51257">
    <property type="entry name" value="PROKAR_LIPOPROTEIN"/>
    <property type="match status" value="1"/>
</dbReference>
<evidence type="ECO:0000313" key="1">
    <source>
        <dbReference type="EMBL" id="QED29584.1"/>
    </source>
</evidence>
<name>A0A5B8XVY8_9DELT</name>